<dbReference type="EMBL" id="BSYA01000024">
    <property type="protein sequence ID" value="GMG26213.1"/>
    <property type="molecule type" value="Genomic_DNA"/>
</dbReference>
<evidence type="ECO:0000313" key="3">
    <source>
        <dbReference type="Proteomes" id="UP001165205"/>
    </source>
</evidence>
<feature type="region of interest" description="Disordered" evidence="1">
    <location>
        <begin position="113"/>
        <end position="174"/>
    </location>
</feature>
<evidence type="ECO:0000313" key="2">
    <source>
        <dbReference type="EMBL" id="GMG26213.1"/>
    </source>
</evidence>
<gene>
    <name evidence="2" type="ORF">Aory04_000308200</name>
</gene>
<reference evidence="2" key="1">
    <citation type="submission" date="2023-04" db="EMBL/GenBank/DDBJ databases">
        <title>Aspergillus oryzae NBRC 4228.</title>
        <authorList>
            <person name="Ichikawa N."/>
            <person name="Sato H."/>
            <person name="Tonouchi N."/>
        </authorList>
    </citation>
    <scope>NUCLEOTIDE SEQUENCE</scope>
    <source>
        <strain evidence="2">NBRC 4228</strain>
    </source>
</reference>
<comment type="caution">
    <text evidence="2">The sequence shown here is derived from an EMBL/GenBank/DDBJ whole genome shotgun (WGS) entry which is preliminary data.</text>
</comment>
<dbReference type="Proteomes" id="UP001165205">
    <property type="component" value="Unassembled WGS sequence"/>
</dbReference>
<evidence type="ECO:0000256" key="1">
    <source>
        <dbReference type="SAM" id="MobiDB-lite"/>
    </source>
</evidence>
<organism evidence="2 3">
    <name type="scientific">Aspergillus oryzae</name>
    <name type="common">Yellow koji mold</name>
    <dbReference type="NCBI Taxonomy" id="5062"/>
    <lineage>
        <taxon>Eukaryota</taxon>
        <taxon>Fungi</taxon>
        <taxon>Dikarya</taxon>
        <taxon>Ascomycota</taxon>
        <taxon>Pezizomycotina</taxon>
        <taxon>Eurotiomycetes</taxon>
        <taxon>Eurotiomycetidae</taxon>
        <taxon>Eurotiales</taxon>
        <taxon>Aspergillaceae</taxon>
        <taxon>Aspergillus</taxon>
        <taxon>Aspergillus subgen. Circumdati</taxon>
    </lineage>
</organism>
<sequence length="174" mass="19153">MVLYQTQLEVDVALLSTKFLFILGRGCYFNLSEYLVFLQILESRIKLIKRYIKLLVGIITLHNVKLDYKALAEYMGQGVLYVSTRQRTQELSQTAGCTSSAIQHRVQRIKEKFRNDPPAEGTATGTSPGSAPQPDEGSAPDSSPTKPKRGRPAKRGAKGSPSKKAKASVEHDSA</sequence>
<proteinExistence type="predicted"/>
<feature type="compositionally biased region" description="Basic residues" evidence="1">
    <location>
        <begin position="146"/>
        <end position="166"/>
    </location>
</feature>
<protein>
    <submittedName>
        <fullName evidence="2">Unnamed protein product</fullName>
    </submittedName>
</protein>
<name>A0AAN4YBM7_ASPOZ</name>
<accession>A0AAN4YBM7</accession>
<dbReference type="AlphaFoldDB" id="A0AAN4YBM7"/>